<organism evidence="6 7">
    <name type="scientific">Pleuronectes platessa</name>
    <name type="common">European plaice</name>
    <dbReference type="NCBI Taxonomy" id="8262"/>
    <lineage>
        <taxon>Eukaryota</taxon>
        <taxon>Metazoa</taxon>
        <taxon>Chordata</taxon>
        <taxon>Craniata</taxon>
        <taxon>Vertebrata</taxon>
        <taxon>Euteleostomi</taxon>
        <taxon>Actinopterygii</taxon>
        <taxon>Neopterygii</taxon>
        <taxon>Teleostei</taxon>
        <taxon>Neoteleostei</taxon>
        <taxon>Acanthomorphata</taxon>
        <taxon>Carangaria</taxon>
        <taxon>Pleuronectiformes</taxon>
        <taxon>Pleuronectoidei</taxon>
        <taxon>Pleuronectidae</taxon>
        <taxon>Pleuronectes</taxon>
    </lineage>
</organism>
<proteinExistence type="predicted"/>
<dbReference type="GO" id="GO:0030500">
    <property type="term" value="P:regulation of bone mineralization"/>
    <property type="evidence" value="ECO:0007669"/>
    <property type="project" value="TreeGrafter"/>
</dbReference>
<evidence type="ECO:0008006" key="8">
    <source>
        <dbReference type="Google" id="ProtNLM"/>
    </source>
</evidence>
<evidence type="ECO:0000313" key="7">
    <source>
        <dbReference type="Proteomes" id="UP001153269"/>
    </source>
</evidence>
<comment type="subcellular location">
    <subcellularLocation>
        <location evidence="1">Secreted</location>
    </subcellularLocation>
</comment>
<accession>A0A9N7V753</accession>
<sequence>MTSAGGLTGLWVVAFLTLHVANFGETQNAAPNKVDVPFPPARPTAQNLAAICHQGQGRPRYPASFFPRSGSSHFRRRGDAINRLESWFQSCCSGQASEQSHQILCCAQQAWKQALSQFCVEEYSTMTAAYLCCRSQGDARWTCFDSELPNPDYSPTPGYTAPHTDGEKSLAGFPDLLHPNPPKSSLSAEERLEI</sequence>
<keyword evidence="5" id="KW-0732">Signal</keyword>
<feature type="region of interest" description="Disordered" evidence="4">
    <location>
        <begin position="154"/>
        <end position="194"/>
    </location>
</feature>
<dbReference type="SUPFAM" id="SSF48552">
    <property type="entry name" value="Serum albumin-like"/>
    <property type="match status" value="1"/>
</dbReference>
<reference evidence="6" key="1">
    <citation type="submission" date="2020-03" db="EMBL/GenBank/DDBJ databases">
        <authorList>
            <person name="Weist P."/>
        </authorList>
    </citation>
    <scope>NUCLEOTIDE SEQUENCE</scope>
</reference>
<gene>
    <name evidence="6" type="ORF">PLEPLA_LOCUS31080</name>
</gene>
<keyword evidence="3" id="KW-0677">Repeat</keyword>
<evidence type="ECO:0000256" key="4">
    <source>
        <dbReference type="SAM" id="MobiDB-lite"/>
    </source>
</evidence>
<protein>
    <recommendedName>
        <fullName evidence="8">Extracellular matrix protein 1</fullName>
    </recommendedName>
</protein>
<dbReference type="PANTHER" id="PTHR16776">
    <property type="entry name" value="EXTRACELLULAR MATRIX PROTEIN 1"/>
    <property type="match status" value="1"/>
</dbReference>
<dbReference type="InterPro" id="IPR020858">
    <property type="entry name" value="Serum_albumin-like"/>
</dbReference>
<comment type="caution">
    <text evidence="6">The sequence shown here is derived from an EMBL/GenBank/DDBJ whole genome shotgun (WGS) entry which is preliminary data.</text>
</comment>
<dbReference type="Proteomes" id="UP001153269">
    <property type="component" value="Unassembled WGS sequence"/>
</dbReference>
<dbReference type="PANTHER" id="PTHR16776:SF3">
    <property type="entry name" value="EXTRACELLULAR MATRIX PROTEIN 1"/>
    <property type="match status" value="1"/>
</dbReference>
<dbReference type="EMBL" id="CADEAL010003079">
    <property type="protein sequence ID" value="CAB1443364.1"/>
    <property type="molecule type" value="Genomic_DNA"/>
</dbReference>
<evidence type="ECO:0000256" key="5">
    <source>
        <dbReference type="SAM" id="SignalP"/>
    </source>
</evidence>
<evidence type="ECO:0000313" key="6">
    <source>
        <dbReference type="EMBL" id="CAB1443364.1"/>
    </source>
</evidence>
<keyword evidence="2" id="KW-0964">Secreted</keyword>
<evidence type="ECO:0000256" key="1">
    <source>
        <dbReference type="ARBA" id="ARBA00004613"/>
    </source>
</evidence>
<feature type="chain" id="PRO_5040161374" description="Extracellular matrix protein 1" evidence="5">
    <location>
        <begin position="27"/>
        <end position="194"/>
    </location>
</feature>
<keyword evidence="7" id="KW-1185">Reference proteome</keyword>
<dbReference type="GO" id="GO:0005615">
    <property type="term" value="C:extracellular space"/>
    <property type="evidence" value="ECO:0007669"/>
    <property type="project" value="InterPro"/>
</dbReference>
<name>A0A9N7V753_PLEPL</name>
<dbReference type="Gene3D" id="1.10.246.10">
    <property type="match status" value="1"/>
</dbReference>
<evidence type="ECO:0000256" key="2">
    <source>
        <dbReference type="ARBA" id="ARBA00022525"/>
    </source>
</evidence>
<dbReference type="InterPro" id="IPR008605">
    <property type="entry name" value="ECM1"/>
</dbReference>
<evidence type="ECO:0000256" key="3">
    <source>
        <dbReference type="ARBA" id="ARBA00022737"/>
    </source>
</evidence>
<dbReference type="Pfam" id="PF05782">
    <property type="entry name" value="ECM1"/>
    <property type="match status" value="1"/>
</dbReference>
<dbReference type="AlphaFoldDB" id="A0A9N7V753"/>
<feature type="signal peptide" evidence="5">
    <location>
        <begin position="1"/>
        <end position="26"/>
    </location>
</feature>
<dbReference type="GO" id="GO:0007165">
    <property type="term" value="P:signal transduction"/>
    <property type="evidence" value="ECO:0007669"/>
    <property type="project" value="InterPro"/>
</dbReference>